<dbReference type="RefSeq" id="WP_386050059.1">
    <property type="nucleotide sequence ID" value="NZ_JBHTKH010000001.1"/>
</dbReference>
<evidence type="ECO:0008006" key="5">
    <source>
        <dbReference type="Google" id="ProtNLM"/>
    </source>
</evidence>
<name>A0ABW3MTY7_9MICO</name>
<proteinExistence type="predicted"/>
<keyword evidence="4" id="KW-1185">Reference proteome</keyword>
<keyword evidence="2" id="KW-1133">Transmembrane helix</keyword>
<protein>
    <recommendedName>
        <fullName evidence="5">LPXTG-motif cell wall anchor domain-containing protein</fullName>
    </recommendedName>
</protein>
<evidence type="ECO:0000313" key="3">
    <source>
        <dbReference type="EMBL" id="MFD1052879.1"/>
    </source>
</evidence>
<dbReference type="EMBL" id="JBHTKH010000001">
    <property type="protein sequence ID" value="MFD1052879.1"/>
    <property type="molecule type" value="Genomic_DNA"/>
</dbReference>
<comment type="caution">
    <text evidence="3">The sequence shown here is derived from an EMBL/GenBank/DDBJ whole genome shotgun (WGS) entry which is preliminary data.</text>
</comment>
<keyword evidence="2" id="KW-0812">Transmembrane</keyword>
<dbReference type="Proteomes" id="UP001597046">
    <property type="component" value="Unassembled WGS sequence"/>
</dbReference>
<gene>
    <name evidence="3" type="ORF">ACFQ2V_01055</name>
</gene>
<evidence type="ECO:0000256" key="1">
    <source>
        <dbReference type="SAM" id="MobiDB-lite"/>
    </source>
</evidence>
<reference evidence="4" key="1">
    <citation type="journal article" date="2019" name="Int. J. Syst. Evol. Microbiol.">
        <title>The Global Catalogue of Microorganisms (GCM) 10K type strain sequencing project: providing services to taxonomists for standard genome sequencing and annotation.</title>
        <authorList>
            <consortium name="The Broad Institute Genomics Platform"/>
            <consortium name="The Broad Institute Genome Sequencing Center for Infectious Disease"/>
            <person name="Wu L."/>
            <person name="Ma J."/>
        </authorList>
    </citation>
    <scope>NUCLEOTIDE SEQUENCE [LARGE SCALE GENOMIC DNA]</scope>
    <source>
        <strain evidence="4">CCUG 57508</strain>
    </source>
</reference>
<accession>A0ABW3MTY7</accession>
<evidence type="ECO:0000313" key="4">
    <source>
        <dbReference type="Proteomes" id="UP001597046"/>
    </source>
</evidence>
<feature type="region of interest" description="Disordered" evidence="1">
    <location>
        <begin position="89"/>
        <end position="108"/>
    </location>
</feature>
<organism evidence="3 4">
    <name type="scientific">Terrabacter terrigena</name>
    <dbReference type="NCBI Taxonomy" id="574718"/>
    <lineage>
        <taxon>Bacteria</taxon>
        <taxon>Bacillati</taxon>
        <taxon>Actinomycetota</taxon>
        <taxon>Actinomycetes</taxon>
        <taxon>Micrococcales</taxon>
        <taxon>Intrasporangiaceae</taxon>
        <taxon>Terrabacter</taxon>
    </lineage>
</organism>
<sequence>MSQHEIDAPAPTAGRSTRHTAGAFDIRNFIGALLGLYGVILTLTGLFGDTAPEKTGNVNANLYAGIALLVVSAVFIVWARLKPIVVPDDVEPVQDDPTRPAPKRRRGH</sequence>
<evidence type="ECO:0000256" key="2">
    <source>
        <dbReference type="SAM" id="Phobius"/>
    </source>
</evidence>
<feature type="transmembrane region" description="Helical" evidence="2">
    <location>
        <begin position="60"/>
        <end position="79"/>
    </location>
</feature>
<keyword evidence="2" id="KW-0472">Membrane</keyword>
<feature type="transmembrane region" description="Helical" evidence="2">
    <location>
        <begin position="28"/>
        <end position="48"/>
    </location>
</feature>